<organism evidence="6 7">
    <name type="scientific">Sphingomonas kyeonggiensis</name>
    <dbReference type="NCBI Taxonomy" id="1268553"/>
    <lineage>
        <taxon>Bacteria</taxon>
        <taxon>Pseudomonadati</taxon>
        <taxon>Pseudomonadota</taxon>
        <taxon>Alphaproteobacteria</taxon>
        <taxon>Sphingomonadales</taxon>
        <taxon>Sphingomonadaceae</taxon>
        <taxon>Sphingomonas</taxon>
    </lineage>
</organism>
<dbReference type="SUPFAM" id="SSF48498">
    <property type="entry name" value="Tetracyclin repressor-like, C-terminal domain"/>
    <property type="match status" value="1"/>
</dbReference>
<accession>A0A7W6JP44</accession>
<dbReference type="Gene3D" id="1.10.10.60">
    <property type="entry name" value="Homeodomain-like"/>
    <property type="match status" value="1"/>
</dbReference>
<dbReference type="Gene3D" id="1.10.357.10">
    <property type="entry name" value="Tetracycline Repressor, domain 2"/>
    <property type="match status" value="1"/>
</dbReference>
<reference evidence="6 7" key="1">
    <citation type="submission" date="2020-08" db="EMBL/GenBank/DDBJ databases">
        <title>Genomic Encyclopedia of Type Strains, Phase IV (KMG-IV): sequencing the most valuable type-strain genomes for metagenomic binning, comparative biology and taxonomic classification.</title>
        <authorList>
            <person name="Goeker M."/>
        </authorList>
    </citation>
    <scope>NUCLEOTIDE SEQUENCE [LARGE SCALE GENOMIC DNA]</scope>
    <source>
        <strain evidence="6 7">DSM 101806</strain>
    </source>
</reference>
<keyword evidence="3" id="KW-0804">Transcription</keyword>
<dbReference type="InterPro" id="IPR009057">
    <property type="entry name" value="Homeodomain-like_sf"/>
</dbReference>
<dbReference type="SUPFAM" id="SSF46689">
    <property type="entry name" value="Homeodomain-like"/>
    <property type="match status" value="1"/>
</dbReference>
<evidence type="ECO:0000256" key="2">
    <source>
        <dbReference type="ARBA" id="ARBA00023125"/>
    </source>
</evidence>
<name>A0A7W6JP44_9SPHN</name>
<dbReference type="PANTHER" id="PTHR47506:SF6">
    <property type="entry name" value="HTH-TYPE TRANSCRIPTIONAL REPRESSOR NEMR"/>
    <property type="match status" value="1"/>
</dbReference>
<keyword evidence="7" id="KW-1185">Reference proteome</keyword>
<dbReference type="GO" id="GO:0003677">
    <property type="term" value="F:DNA binding"/>
    <property type="evidence" value="ECO:0007669"/>
    <property type="project" value="UniProtKB-UniRule"/>
</dbReference>
<sequence length="200" mass="22175">MKAETTRIRVLEEGLQTLSQGGLAAVTIGRLAEATGLSKSGLFAHFRSREALELALLDETVRLAWRNVVEPAMRNPEGLPRLMALVGLWFGWSSRAGLRGGCPVAAAMFELDDTPGVVRDRVAELDEEWRQVLHSHVRQAIDLGHLHAETDADQVVWELRGIYLAHHSTMRFQRDPDADRRAEVALVALLRRCGADPANL</sequence>
<dbReference type="RefSeq" id="WP_183994183.1">
    <property type="nucleotide sequence ID" value="NZ_JACIEH010000001.1"/>
</dbReference>
<keyword evidence="2 4" id="KW-0238">DNA-binding</keyword>
<feature type="domain" description="HTH tetR-type" evidence="5">
    <location>
        <begin position="4"/>
        <end position="64"/>
    </location>
</feature>
<evidence type="ECO:0000256" key="1">
    <source>
        <dbReference type="ARBA" id="ARBA00023015"/>
    </source>
</evidence>
<dbReference type="Proteomes" id="UP000557392">
    <property type="component" value="Unassembled WGS sequence"/>
</dbReference>
<feature type="DNA-binding region" description="H-T-H motif" evidence="4">
    <location>
        <begin position="27"/>
        <end position="46"/>
    </location>
</feature>
<dbReference type="PANTHER" id="PTHR47506">
    <property type="entry name" value="TRANSCRIPTIONAL REGULATORY PROTEIN"/>
    <property type="match status" value="1"/>
</dbReference>
<evidence type="ECO:0000256" key="4">
    <source>
        <dbReference type="PROSITE-ProRule" id="PRU00335"/>
    </source>
</evidence>
<evidence type="ECO:0000313" key="6">
    <source>
        <dbReference type="EMBL" id="MBB4096926.1"/>
    </source>
</evidence>
<evidence type="ECO:0000313" key="7">
    <source>
        <dbReference type="Proteomes" id="UP000557392"/>
    </source>
</evidence>
<dbReference type="InterPro" id="IPR001647">
    <property type="entry name" value="HTH_TetR"/>
</dbReference>
<comment type="caution">
    <text evidence="6">The sequence shown here is derived from an EMBL/GenBank/DDBJ whole genome shotgun (WGS) entry which is preliminary data.</text>
</comment>
<dbReference type="AlphaFoldDB" id="A0A7W6JP44"/>
<keyword evidence="1" id="KW-0805">Transcription regulation</keyword>
<gene>
    <name evidence="6" type="ORF">GGR46_000459</name>
</gene>
<dbReference type="InterPro" id="IPR011075">
    <property type="entry name" value="TetR_C"/>
</dbReference>
<dbReference type="Pfam" id="PF16925">
    <property type="entry name" value="TetR_C_13"/>
    <property type="match status" value="1"/>
</dbReference>
<evidence type="ECO:0000256" key="3">
    <source>
        <dbReference type="ARBA" id="ARBA00023163"/>
    </source>
</evidence>
<dbReference type="InterPro" id="IPR036271">
    <property type="entry name" value="Tet_transcr_reg_TetR-rel_C_sf"/>
</dbReference>
<dbReference type="EMBL" id="JACIEH010000001">
    <property type="protein sequence ID" value="MBB4096926.1"/>
    <property type="molecule type" value="Genomic_DNA"/>
</dbReference>
<dbReference type="Pfam" id="PF00440">
    <property type="entry name" value="TetR_N"/>
    <property type="match status" value="1"/>
</dbReference>
<proteinExistence type="predicted"/>
<evidence type="ECO:0000259" key="5">
    <source>
        <dbReference type="PROSITE" id="PS50977"/>
    </source>
</evidence>
<dbReference type="PROSITE" id="PS50977">
    <property type="entry name" value="HTH_TETR_2"/>
    <property type="match status" value="1"/>
</dbReference>
<protein>
    <submittedName>
        <fullName evidence="6">AcrR family transcriptional regulator</fullName>
    </submittedName>
</protein>